<dbReference type="Proteomes" id="UP000070133">
    <property type="component" value="Unassembled WGS sequence"/>
</dbReference>
<feature type="compositionally biased region" description="Low complexity" evidence="1">
    <location>
        <begin position="71"/>
        <end position="80"/>
    </location>
</feature>
<dbReference type="AlphaFoldDB" id="A0A139HS55"/>
<feature type="compositionally biased region" description="Basic and acidic residues" evidence="1">
    <location>
        <begin position="110"/>
        <end position="119"/>
    </location>
</feature>
<keyword evidence="3" id="KW-1185">Reference proteome</keyword>
<gene>
    <name evidence="2" type="ORF">AC578_8352</name>
</gene>
<feature type="compositionally biased region" description="Basic and acidic residues" evidence="1">
    <location>
        <begin position="51"/>
        <end position="66"/>
    </location>
</feature>
<protein>
    <submittedName>
        <fullName evidence="2">Uncharacterized protein</fullName>
    </submittedName>
</protein>
<organism evidence="2 3">
    <name type="scientific">Pseudocercospora eumusae</name>
    <dbReference type="NCBI Taxonomy" id="321146"/>
    <lineage>
        <taxon>Eukaryota</taxon>
        <taxon>Fungi</taxon>
        <taxon>Dikarya</taxon>
        <taxon>Ascomycota</taxon>
        <taxon>Pezizomycotina</taxon>
        <taxon>Dothideomycetes</taxon>
        <taxon>Dothideomycetidae</taxon>
        <taxon>Mycosphaerellales</taxon>
        <taxon>Mycosphaerellaceae</taxon>
        <taxon>Pseudocercospora</taxon>
    </lineage>
</organism>
<reference evidence="2 3" key="1">
    <citation type="submission" date="2015-07" db="EMBL/GenBank/DDBJ databases">
        <title>Comparative genomics of the Sigatoka disease complex on banana suggests a link between parallel evolutionary changes in Pseudocercospora fijiensis and Pseudocercospora eumusae and increased virulence on the banana host.</title>
        <authorList>
            <person name="Chang T.-C."/>
            <person name="Salvucci A."/>
            <person name="Crous P.W."/>
            <person name="Stergiopoulos I."/>
        </authorList>
    </citation>
    <scope>NUCLEOTIDE SEQUENCE [LARGE SCALE GENOMIC DNA]</scope>
    <source>
        <strain evidence="2 3">CBS 114824</strain>
    </source>
</reference>
<feature type="region of interest" description="Disordered" evidence="1">
    <location>
        <begin position="101"/>
        <end position="131"/>
    </location>
</feature>
<evidence type="ECO:0000313" key="2">
    <source>
        <dbReference type="EMBL" id="KXT05227.1"/>
    </source>
</evidence>
<dbReference type="EMBL" id="LFZN01000014">
    <property type="protein sequence ID" value="KXT05227.1"/>
    <property type="molecule type" value="Genomic_DNA"/>
</dbReference>
<accession>A0A139HS55</accession>
<sequence>MADKAPTPTNYEHRGDMATSGFVPTAPVTQHIINLVPRTKYSVRSSATYKYTEDDTKSNRSEDPHYPHNPYPGNNGGFNFTATKSEHNLITVAEAWRWQLRPIGNPGRGTDAREEEKKSTSTKCFPKGFKQ</sequence>
<name>A0A139HS55_9PEZI</name>
<evidence type="ECO:0000256" key="1">
    <source>
        <dbReference type="SAM" id="MobiDB-lite"/>
    </source>
</evidence>
<feature type="region of interest" description="Disordered" evidence="1">
    <location>
        <begin position="44"/>
        <end position="80"/>
    </location>
</feature>
<comment type="caution">
    <text evidence="2">The sequence shown here is derived from an EMBL/GenBank/DDBJ whole genome shotgun (WGS) entry which is preliminary data.</text>
</comment>
<evidence type="ECO:0000313" key="3">
    <source>
        <dbReference type="Proteomes" id="UP000070133"/>
    </source>
</evidence>
<proteinExistence type="predicted"/>